<name>W9S057_9ROSA</name>
<sequence>MYGMTYEYVAQMATVADPGPIDKSVLYDQENHVSSAVWDGQERGVLRCHEHTSMLVQWKLTLKQIELVEKAGFGYLRLIPSFSLDNSLISALTDRWRRETNTFHLPVGEMTITLEDVGLILGLAIEGNPVVGPQSNSPSAVCEKLLGKAPEDLNGGMLKLTWLKKCFSKCPEDASTETIELYTRAYILYLVGSTIFSTTTGNKVSIMYLSFFENFEEAGKFAWGAAALSFLYRTLGNASIKSQGTISGSLTLLQCWSYFHLNIGRPKINEDPSGDFPFALWWKGRQSGPRSTSNIVAYRKALDNLTSSEVQWLPYKDIDFAVVPDHIKDNLNLKLARTMLICIDKAERHMPDRCLRQFGSPQPIPQKVKRWERRVRSGDQGIDLTKDTESEAKGKVHAEVKDLTKDTESETKGKVHAEVKDWLDRKQHIVDGVDDVDESEYMQWYEKITRKFIEQPESLESEFQRTVAAIKELGSIADSVLIDRMDSRDKKLLNEIKNSVHSCLTEIIGEPRKGRRKSAAKRKRSSDSNSRDDTTG</sequence>
<dbReference type="eggNOG" id="ENOG502QW7G">
    <property type="taxonomic scope" value="Eukaryota"/>
</dbReference>
<accession>W9S057</accession>
<dbReference type="EMBL" id="KE345896">
    <property type="protein sequence ID" value="EXC19893.1"/>
    <property type="molecule type" value="Genomic_DNA"/>
</dbReference>
<dbReference type="AlphaFoldDB" id="W9S057"/>
<feature type="compositionally biased region" description="Basic and acidic residues" evidence="1">
    <location>
        <begin position="525"/>
        <end position="536"/>
    </location>
</feature>
<dbReference type="InterPro" id="IPR044824">
    <property type="entry name" value="MAIN-like"/>
</dbReference>
<dbReference type="InterPro" id="IPR019557">
    <property type="entry name" value="AminoTfrase-like_pln_mobile"/>
</dbReference>
<feature type="compositionally biased region" description="Basic residues" evidence="1">
    <location>
        <begin position="513"/>
        <end position="524"/>
    </location>
</feature>
<dbReference type="Pfam" id="PF10536">
    <property type="entry name" value="PMD"/>
    <property type="match status" value="1"/>
</dbReference>
<evidence type="ECO:0000313" key="4">
    <source>
        <dbReference type="Proteomes" id="UP000030645"/>
    </source>
</evidence>
<evidence type="ECO:0000256" key="1">
    <source>
        <dbReference type="SAM" id="MobiDB-lite"/>
    </source>
</evidence>
<feature type="domain" description="Aminotransferase-like plant mobile" evidence="2">
    <location>
        <begin position="72"/>
        <end position="422"/>
    </location>
</feature>
<evidence type="ECO:0000313" key="3">
    <source>
        <dbReference type="EMBL" id="EXC19893.1"/>
    </source>
</evidence>
<organism evidence="3 4">
    <name type="scientific">Morus notabilis</name>
    <dbReference type="NCBI Taxonomy" id="981085"/>
    <lineage>
        <taxon>Eukaryota</taxon>
        <taxon>Viridiplantae</taxon>
        <taxon>Streptophyta</taxon>
        <taxon>Embryophyta</taxon>
        <taxon>Tracheophyta</taxon>
        <taxon>Spermatophyta</taxon>
        <taxon>Magnoliopsida</taxon>
        <taxon>eudicotyledons</taxon>
        <taxon>Gunneridae</taxon>
        <taxon>Pentapetalae</taxon>
        <taxon>rosids</taxon>
        <taxon>fabids</taxon>
        <taxon>Rosales</taxon>
        <taxon>Moraceae</taxon>
        <taxon>Moreae</taxon>
        <taxon>Morus</taxon>
    </lineage>
</organism>
<dbReference type="PANTHER" id="PTHR46033">
    <property type="entry name" value="PROTEIN MAIN-LIKE 2"/>
    <property type="match status" value="1"/>
</dbReference>
<keyword evidence="4" id="KW-1185">Reference proteome</keyword>
<protein>
    <recommendedName>
        <fullName evidence="2">Aminotransferase-like plant mobile domain-containing protein</fullName>
    </recommendedName>
</protein>
<gene>
    <name evidence="3" type="ORF">L484_017870</name>
</gene>
<dbReference type="Proteomes" id="UP000030645">
    <property type="component" value="Unassembled WGS sequence"/>
</dbReference>
<dbReference type="GO" id="GO:0010073">
    <property type="term" value="P:meristem maintenance"/>
    <property type="evidence" value="ECO:0007669"/>
    <property type="project" value="InterPro"/>
</dbReference>
<dbReference type="STRING" id="981085.W9S057"/>
<evidence type="ECO:0000259" key="2">
    <source>
        <dbReference type="Pfam" id="PF10536"/>
    </source>
</evidence>
<reference evidence="4" key="1">
    <citation type="submission" date="2013-01" db="EMBL/GenBank/DDBJ databases">
        <title>Draft Genome Sequence of a Mulberry Tree, Morus notabilis C.K. Schneid.</title>
        <authorList>
            <person name="He N."/>
            <person name="Zhao S."/>
        </authorList>
    </citation>
    <scope>NUCLEOTIDE SEQUENCE</scope>
</reference>
<proteinExistence type="predicted"/>
<dbReference type="PANTHER" id="PTHR46033:SF8">
    <property type="entry name" value="PROTEIN MAINTENANCE OF MERISTEMS-LIKE"/>
    <property type="match status" value="1"/>
</dbReference>
<feature type="region of interest" description="Disordered" evidence="1">
    <location>
        <begin position="507"/>
        <end position="536"/>
    </location>
</feature>